<proteinExistence type="predicted"/>
<evidence type="ECO:0000313" key="1">
    <source>
        <dbReference type="EMBL" id="HAF1577712.1"/>
    </source>
</evidence>
<comment type="caution">
    <text evidence="1">The sequence shown here is derived from an EMBL/GenBank/DDBJ whole genome shotgun (WGS) entry which is preliminary data.</text>
</comment>
<accession>A0A742QWM2</accession>
<dbReference type="EMBL" id="DAAUKG010000016">
    <property type="protein sequence ID" value="HAF1577712.1"/>
    <property type="molecule type" value="Genomic_DNA"/>
</dbReference>
<gene>
    <name evidence="1" type="ORF">G9B28_004826</name>
</gene>
<name>A0A742QWM2_SALER</name>
<protein>
    <submittedName>
        <fullName evidence="1">Uncharacterized protein</fullName>
    </submittedName>
</protein>
<sequence>MESLLPPTPEYKLYLYWLHGKYGYDIPIVENAYFLAATSMEDAVNKLNKVIDDGYQFYNVRECNVDELPEIFAKLPHR</sequence>
<organism evidence="1">
    <name type="scientific">Salmonella enterica</name>
    <name type="common">Salmonella choleraesuis</name>
    <dbReference type="NCBI Taxonomy" id="28901"/>
    <lineage>
        <taxon>Bacteria</taxon>
        <taxon>Pseudomonadati</taxon>
        <taxon>Pseudomonadota</taxon>
        <taxon>Gammaproteobacteria</taxon>
        <taxon>Enterobacterales</taxon>
        <taxon>Enterobacteriaceae</taxon>
        <taxon>Salmonella</taxon>
    </lineage>
</organism>
<reference evidence="1" key="2">
    <citation type="submission" date="2020-02" db="EMBL/GenBank/DDBJ databases">
        <authorList>
            <consortium name="NCBI Pathogen Detection Project"/>
        </authorList>
    </citation>
    <scope>NUCLEOTIDE SEQUENCE</scope>
    <source>
        <strain evidence="1">MA.CK_03/00002854</strain>
    </source>
</reference>
<reference evidence="1" key="1">
    <citation type="journal article" date="2018" name="Genome Biol.">
        <title>SKESA: strategic k-mer extension for scrupulous assemblies.</title>
        <authorList>
            <person name="Souvorov A."/>
            <person name="Agarwala R."/>
            <person name="Lipman D.J."/>
        </authorList>
    </citation>
    <scope>NUCLEOTIDE SEQUENCE</scope>
    <source>
        <strain evidence="1">MA.CK_03/00002854</strain>
    </source>
</reference>
<dbReference type="AlphaFoldDB" id="A0A742QWM2"/>